<dbReference type="EMBL" id="JAAVXB010000002">
    <property type="protein sequence ID" value="NKF21890.1"/>
    <property type="molecule type" value="Genomic_DNA"/>
</dbReference>
<evidence type="ECO:0000313" key="3">
    <source>
        <dbReference type="Proteomes" id="UP000653472"/>
    </source>
</evidence>
<feature type="signal peptide" evidence="1">
    <location>
        <begin position="1"/>
        <end position="22"/>
    </location>
</feature>
<feature type="chain" id="PRO_5036914700" description="Glycoside hydrolase family 5 domain-containing protein" evidence="1">
    <location>
        <begin position="23"/>
        <end position="513"/>
    </location>
</feature>
<dbReference type="AlphaFoldDB" id="A0A970B5S3"/>
<evidence type="ECO:0000256" key="1">
    <source>
        <dbReference type="SAM" id="SignalP"/>
    </source>
</evidence>
<evidence type="ECO:0000313" key="2">
    <source>
        <dbReference type="EMBL" id="NKF21890.1"/>
    </source>
</evidence>
<dbReference type="InterPro" id="IPR017853">
    <property type="entry name" value="GH"/>
</dbReference>
<dbReference type="Proteomes" id="UP000653472">
    <property type="component" value="Unassembled WGS sequence"/>
</dbReference>
<proteinExistence type="predicted"/>
<name>A0A970B5S3_9GAMM</name>
<organism evidence="2 3">
    <name type="scientific">Solimonas marina</name>
    <dbReference type="NCBI Taxonomy" id="2714601"/>
    <lineage>
        <taxon>Bacteria</taxon>
        <taxon>Pseudomonadati</taxon>
        <taxon>Pseudomonadota</taxon>
        <taxon>Gammaproteobacteria</taxon>
        <taxon>Nevskiales</taxon>
        <taxon>Nevskiaceae</taxon>
        <taxon>Solimonas</taxon>
    </lineage>
</organism>
<dbReference type="Gene3D" id="3.20.20.80">
    <property type="entry name" value="Glycosidases"/>
    <property type="match status" value="1"/>
</dbReference>
<reference evidence="2" key="1">
    <citation type="submission" date="2020-03" db="EMBL/GenBank/DDBJ databases">
        <title>Solimonas marina sp. nov., isolated from deep seawater of the Pacific Ocean.</title>
        <authorList>
            <person name="Liu X."/>
            <person name="Lai Q."/>
            <person name="Sun F."/>
            <person name="Gai Y."/>
            <person name="Li G."/>
            <person name="Shao Z."/>
        </authorList>
    </citation>
    <scope>NUCLEOTIDE SEQUENCE</scope>
    <source>
        <strain evidence="2">C16B3</strain>
    </source>
</reference>
<evidence type="ECO:0008006" key="4">
    <source>
        <dbReference type="Google" id="ProtNLM"/>
    </source>
</evidence>
<keyword evidence="1" id="KW-0732">Signal</keyword>
<comment type="caution">
    <text evidence="2">The sequence shown here is derived from an EMBL/GenBank/DDBJ whole genome shotgun (WGS) entry which is preliminary data.</text>
</comment>
<dbReference type="GO" id="GO:0004553">
    <property type="term" value="F:hydrolase activity, hydrolyzing O-glycosyl compounds"/>
    <property type="evidence" value="ECO:0007669"/>
    <property type="project" value="TreeGrafter"/>
</dbReference>
<sequence length="513" mass="56986">MKKALVSAAVLILISYHMMAEAASVSYADSDLISEGTGNKNIVICGEKSTEILRVEISYFNAALQEEGMGIKKIKPKKSGCGILLSLPFENFGYYKTRIFTASSSIDAALVVLPKLEEAAFSKEYFVQTHLRKNGRTDYLISLARLIGFSGIRDQIIWNSGDEPKAENIKSEYIEKAHREGLKVLATITPAASGGCRNSWGPSCQEKAGLLSDFLEEAVKKYKNEVYAWEILNEPQNIKGMTISDYLSVLRIVADRARQLQTGNVSLIGCGGGWVAGGVLGDCIDAIQKKRVPVDAVSIHPYMGFELPEIGYHHKKYTDSSDYVNVKSLSERLLRVKQDGLNLWISEIGWPSISKYKSVPSGLFQAVALSHFYLMEKKYDLARLVNWYDLQDDGRDLNSKEQNFGLITAAVSPKPSLAALAVFLRMIGSKIWVNGSVSSTGVHLDEFYSHETGEKVFAYWREGAVAEKANERIDVPAGKYIKYDWDGRRSELYVNGKLSQEVGPLPVYLVRVN</sequence>
<keyword evidence="3" id="KW-1185">Reference proteome</keyword>
<dbReference type="RefSeq" id="WP_168147112.1">
    <property type="nucleotide sequence ID" value="NZ_JAAVXB010000002.1"/>
</dbReference>
<gene>
    <name evidence="2" type="ORF">G7Y82_06135</name>
</gene>
<protein>
    <recommendedName>
        <fullName evidence="4">Glycoside hydrolase family 5 domain-containing protein</fullName>
    </recommendedName>
</protein>
<dbReference type="InterPro" id="IPR051923">
    <property type="entry name" value="Glycosyl_Hydrolase_39"/>
</dbReference>
<dbReference type="PANTHER" id="PTHR12631">
    <property type="entry name" value="ALPHA-L-IDURONIDASE"/>
    <property type="match status" value="1"/>
</dbReference>
<dbReference type="PANTHER" id="PTHR12631:SF10">
    <property type="entry name" value="BETA-XYLOSIDASE-LIKE PROTEIN-RELATED"/>
    <property type="match status" value="1"/>
</dbReference>
<accession>A0A970B5S3</accession>
<dbReference type="SUPFAM" id="SSF51445">
    <property type="entry name" value="(Trans)glycosidases"/>
    <property type="match status" value="1"/>
</dbReference>